<dbReference type="AlphaFoldDB" id="A0A2A4I3A2"/>
<evidence type="ECO:0000259" key="2">
    <source>
        <dbReference type="Pfam" id="PF02563"/>
    </source>
</evidence>
<feature type="domain" description="Polysaccharide export protein N-terminal" evidence="2">
    <location>
        <begin position="13"/>
        <end position="87"/>
    </location>
</feature>
<sequence>MPAPARQDLTASDRPALIGPLDTIQVDVFNVPDLSREMQVDASGRIAMPLIGTVDARGKTAQELASAVETALRGRYVRNPEVTVNIKSSVSQVVTIDGQVVEPGLYPVTNQMTLLRAIASAKGLSEYAREDDVVILRTVDGRKMAGLYNIGAIRRGAYDDPAIYANDVVVVGDSPQRRLFRDFVSLAPLLAAPLIAVLQ</sequence>
<evidence type="ECO:0000259" key="3">
    <source>
        <dbReference type="Pfam" id="PF10531"/>
    </source>
</evidence>
<dbReference type="Gene3D" id="3.30.1950.10">
    <property type="entry name" value="wza like domain"/>
    <property type="match status" value="1"/>
</dbReference>
<dbReference type="PANTHER" id="PTHR33619">
    <property type="entry name" value="POLYSACCHARIDE EXPORT PROTEIN GFCE-RELATED"/>
    <property type="match status" value="1"/>
</dbReference>
<keyword evidence="5" id="KW-1185">Reference proteome</keyword>
<evidence type="ECO:0000313" key="5">
    <source>
        <dbReference type="Proteomes" id="UP000218323"/>
    </source>
</evidence>
<keyword evidence="1" id="KW-0732">Signal</keyword>
<protein>
    <submittedName>
        <fullName evidence="4">Transposase</fullName>
    </submittedName>
</protein>
<dbReference type="InterPro" id="IPR049712">
    <property type="entry name" value="Poly_export"/>
</dbReference>
<proteinExistence type="predicted"/>
<accession>A0A2A4I3A2</accession>
<comment type="caution">
    <text evidence="4">The sequence shown here is derived from an EMBL/GenBank/DDBJ whole genome shotgun (WGS) entry which is preliminary data.</text>
</comment>
<gene>
    <name evidence="4" type="ORF">COA07_17135</name>
</gene>
<reference evidence="4 5" key="1">
    <citation type="submission" date="2017-09" db="EMBL/GenBank/DDBJ databases">
        <title>Sphingomonas adhaesiva DSM 7418, whole genome shotgun sequence.</title>
        <authorList>
            <person name="Feng G."/>
            <person name="Zhu H."/>
        </authorList>
    </citation>
    <scope>NUCLEOTIDE SEQUENCE [LARGE SCALE GENOMIC DNA]</scope>
    <source>
        <strain evidence="4 5">DSM 7418</strain>
    </source>
</reference>
<dbReference type="PANTHER" id="PTHR33619:SF3">
    <property type="entry name" value="POLYSACCHARIDE EXPORT PROTEIN GFCE-RELATED"/>
    <property type="match status" value="1"/>
</dbReference>
<feature type="domain" description="Soluble ligand binding" evidence="3">
    <location>
        <begin position="93"/>
        <end position="146"/>
    </location>
</feature>
<dbReference type="EMBL" id="NWVC01000018">
    <property type="protein sequence ID" value="PCG12965.1"/>
    <property type="molecule type" value="Genomic_DNA"/>
</dbReference>
<name>A0A2A4I3A2_9SPHN</name>
<dbReference type="Pfam" id="PF10531">
    <property type="entry name" value="SLBB"/>
    <property type="match status" value="1"/>
</dbReference>
<dbReference type="InterPro" id="IPR019554">
    <property type="entry name" value="Soluble_ligand-bd"/>
</dbReference>
<dbReference type="GO" id="GO:0015159">
    <property type="term" value="F:polysaccharide transmembrane transporter activity"/>
    <property type="evidence" value="ECO:0007669"/>
    <property type="project" value="InterPro"/>
</dbReference>
<evidence type="ECO:0000313" key="4">
    <source>
        <dbReference type="EMBL" id="PCG12965.1"/>
    </source>
</evidence>
<organism evidence="4 5">
    <name type="scientific">Sphingomonas adhaesiva</name>
    <dbReference type="NCBI Taxonomy" id="28212"/>
    <lineage>
        <taxon>Bacteria</taxon>
        <taxon>Pseudomonadati</taxon>
        <taxon>Pseudomonadota</taxon>
        <taxon>Alphaproteobacteria</taxon>
        <taxon>Sphingomonadales</taxon>
        <taxon>Sphingomonadaceae</taxon>
        <taxon>Sphingomonas</taxon>
    </lineage>
</organism>
<dbReference type="Pfam" id="PF02563">
    <property type="entry name" value="Poly_export"/>
    <property type="match status" value="1"/>
</dbReference>
<dbReference type="InterPro" id="IPR003715">
    <property type="entry name" value="Poly_export_N"/>
</dbReference>
<dbReference type="Proteomes" id="UP000218323">
    <property type="component" value="Unassembled WGS sequence"/>
</dbReference>
<evidence type="ECO:0000256" key="1">
    <source>
        <dbReference type="ARBA" id="ARBA00022729"/>
    </source>
</evidence>